<protein>
    <submittedName>
        <fullName evidence="2 4">Uncharacterized protein</fullName>
    </submittedName>
</protein>
<organism evidence="4">
    <name type="scientific">Anisakis simplex</name>
    <name type="common">Herring worm</name>
    <dbReference type="NCBI Taxonomy" id="6269"/>
    <lineage>
        <taxon>Eukaryota</taxon>
        <taxon>Metazoa</taxon>
        <taxon>Ecdysozoa</taxon>
        <taxon>Nematoda</taxon>
        <taxon>Chromadorea</taxon>
        <taxon>Rhabditida</taxon>
        <taxon>Spirurina</taxon>
        <taxon>Ascaridomorpha</taxon>
        <taxon>Ascaridoidea</taxon>
        <taxon>Anisakidae</taxon>
        <taxon>Anisakis</taxon>
        <taxon>Anisakis simplex complex</taxon>
    </lineage>
</organism>
<evidence type="ECO:0000313" key="3">
    <source>
        <dbReference type="Proteomes" id="UP000267096"/>
    </source>
</evidence>
<feature type="region of interest" description="Disordered" evidence="1">
    <location>
        <begin position="1"/>
        <end position="34"/>
    </location>
</feature>
<reference evidence="4" key="1">
    <citation type="submission" date="2017-02" db="UniProtKB">
        <authorList>
            <consortium name="WormBaseParasite"/>
        </authorList>
    </citation>
    <scope>IDENTIFICATION</scope>
</reference>
<name>A0A0M3KA42_ANISI</name>
<keyword evidence="3" id="KW-1185">Reference proteome</keyword>
<feature type="compositionally biased region" description="Basic and acidic residues" evidence="1">
    <location>
        <begin position="1"/>
        <end position="12"/>
    </location>
</feature>
<proteinExistence type="predicted"/>
<dbReference type="EMBL" id="UYRR01033896">
    <property type="protein sequence ID" value="VDK59871.1"/>
    <property type="molecule type" value="Genomic_DNA"/>
</dbReference>
<evidence type="ECO:0000256" key="1">
    <source>
        <dbReference type="SAM" id="MobiDB-lite"/>
    </source>
</evidence>
<sequence length="229" mass="26082">MSEYLGTRDHAARPSSWDMPQSGSSRSTFDRNIMPGGPATAGFENYIRSIYRPGAKLPSAEILPISASAMLRMHDQLGRSALDESLDNVLLQSPLEGTYSSLGLTGLADTSYLNYPVYMPKQSNEYFSRRHGIKPYVDNPLDYQGVYSSYKERSDDDWRRNNKQMIVDRKGSSDTPLTPYMYRDHSYVRNQDSRIVGSNFVQITSRPRDRFLEKIDRTLAEARAIPRYG</sequence>
<dbReference type="AlphaFoldDB" id="A0A0M3KA42"/>
<dbReference type="WBParaSite" id="ASIM_0001783801-mRNA-1">
    <property type="protein sequence ID" value="ASIM_0001783801-mRNA-1"/>
    <property type="gene ID" value="ASIM_0001783801"/>
</dbReference>
<accession>A0A0M3KA42</accession>
<reference evidence="2 3" key="2">
    <citation type="submission" date="2018-11" db="EMBL/GenBank/DDBJ databases">
        <authorList>
            <consortium name="Pathogen Informatics"/>
        </authorList>
    </citation>
    <scope>NUCLEOTIDE SEQUENCE [LARGE SCALE GENOMIC DNA]</scope>
</reference>
<gene>
    <name evidence="2" type="ORF">ASIM_LOCUS17240</name>
</gene>
<evidence type="ECO:0000313" key="2">
    <source>
        <dbReference type="EMBL" id="VDK59871.1"/>
    </source>
</evidence>
<feature type="compositionally biased region" description="Polar residues" evidence="1">
    <location>
        <begin position="18"/>
        <end position="27"/>
    </location>
</feature>
<dbReference type="OrthoDB" id="5833420at2759"/>
<dbReference type="Proteomes" id="UP000267096">
    <property type="component" value="Unassembled WGS sequence"/>
</dbReference>
<evidence type="ECO:0000313" key="4">
    <source>
        <dbReference type="WBParaSite" id="ASIM_0001783801-mRNA-1"/>
    </source>
</evidence>